<dbReference type="EMBL" id="DS985243">
    <property type="protein sequence ID" value="EDV26473.1"/>
    <property type="molecule type" value="Genomic_DNA"/>
</dbReference>
<dbReference type="GO" id="GO:0030117">
    <property type="term" value="C:membrane coat"/>
    <property type="evidence" value="ECO:0007669"/>
    <property type="project" value="InterPro"/>
</dbReference>
<dbReference type="HOGENOM" id="CLU_006320_4_2_1"/>
<gene>
    <name evidence="7" type="ORF">TRIADDRAFT_22316</name>
</gene>
<organism evidence="7 8">
    <name type="scientific">Trichoplax adhaerens</name>
    <name type="common">Trichoplax reptans</name>
    <dbReference type="NCBI Taxonomy" id="10228"/>
    <lineage>
        <taxon>Eukaryota</taxon>
        <taxon>Metazoa</taxon>
        <taxon>Placozoa</taxon>
        <taxon>Uniplacotomia</taxon>
        <taxon>Trichoplacea</taxon>
        <taxon>Trichoplacidae</taxon>
        <taxon>Trichoplax</taxon>
    </lineage>
</organism>
<dbReference type="GO" id="GO:0012505">
    <property type="term" value="C:endomembrane system"/>
    <property type="evidence" value="ECO:0007669"/>
    <property type="project" value="UniProtKB-SubCell"/>
</dbReference>
<evidence type="ECO:0000256" key="5">
    <source>
        <dbReference type="ARBA" id="ARBA00023136"/>
    </source>
</evidence>
<accession>B3RS87</accession>
<dbReference type="GO" id="GO:0016192">
    <property type="term" value="P:vesicle-mediated transport"/>
    <property type="evidence" value="ECO:0000318"/>
    <property type="project" value="GO_Central"/>
</dbReference>
<keyword evidence="8" id="KW-1185">Reference proteome</keyword>
<comment type="similarity">
    <text evidence="2">Belongs to the adaptor complexes large subunit family.</text>
</comment>
<dbReference type="InterPro" id="IPR002553">
    <property type="entry name" value="Clathrin/coatomer_adapt-like_N"/>
</dbReference>
<keyword evidence="4" id="KW-0653">Protein transport</keyword>
<name>B3RS87_TRIAD</name>
<dbReference type="AlphaFoldDB" id="B3RS87"/>
<evidence type="ECO:0000313" key="8">
    <source>
        <dbReference type="Proteomes" id="UP000009022"/>
    </source>
</evidence>
<evidence type="ECO:0000259" key="6">
    <source>
        <dbReference type="Pfam" id="PF01602"/>
    </source>
</evidence>
<dbReference type="Proteomes" id="UP000009022">
    <property type="component" value="Unassembled WGS sequence"/>
</dbReference>
<dbReference type="InterPro" id="IPR011989">
    <property type="entry name" value="ARM-like"/>
</dbReference>
<dbReference type="KEGG" id="tad:TRIADDRAFT_22316"/>
<reference evidence="7 8" key="1">
    <citation type="journal article" date="2008" name="Nature">
        <title>The Trichoplax genome and the nature of placozoans.</title>
        <authorList>
            <person name="Srivastava M."/>
            <person name="Begovic E."/>
            <person name="Chapman J."/>
            <person name="Putnam N.H."/>
            <person name="Hellsten U."/>
            <person name="Kawashima T."/>
            <person name="Kuo A."/>
            <person name="Mitros T."/>
            <person name="Salamov A."/>
            <person name="Carpenter M.L."/>
            <person name="Signorovitch A.Y."/>
            <person name="Moreno M.A."/>
            <person name="Kamm K."/>
            <person name="Grimwood J."/>
            <person name="Schmutz J."/>
            <person name="Shapiro H."/>
            <person name="Grigoriev I.V."/>
            <person name="Buss L.W."/>
            <person name="Schierwater B."/>
            <person name="Dellaporta S.L."/>
            <person name="Rokhsar D.S."/>
        </authorList>
    </citation>
    <scope>NUCLEOTIDE SEQUENCE [LARGE SCALE GENOMIC DNA]</scope>
    <source>
        <strain evidence="7 8">Grell-BS-1999</strain>
    </source>
</reference>
<dbReference type="GO" id="GO:0006886">
    <property type="term" value="P:intracellular protein transport"/>
    <property type="evidence" value="ECO:0007669"/>
    <property type="project" value="InterPro"/>
</dbReference>
<dbReference type="OrthoDB" id="10254310at2759"/>
<protein>
    <recommendedName>
        <fullName evidence="6">Clathrin/coatomer adaptor adaptin-like N-terminal domain-containing protein</fullName>
    </recommendedName>
</protein>
<dbReference type="CTD" id="6752221"/>
<evidence type="ECO:0000256" key="2">
    <source>
        <dbReference type="ARBA" id="ARBA00006613"/>
    </source>
</evidence>
<proteinExistence type="inferred from homology"/>
<dbReference type="PhylomeDB" id="B3RS87"/>
<dbReference type="InterPro" id="IPR026739">
    <property type="entry name" value="AP_beta"/>
</dbReference>
<dbReference type="RefSeq" id="XP_002110469.1">
    <property type="nucleotide sequence ID" value="XM_002110433.1"/>
</dbReference>
<dbReference type="PIRSF" id="PIRSF002291">
    <property type="entry name" value="AP_complex_beta"/>
    <property type="match status" value="1"/>
</dbReference>
<dbReference type="PANTHER" id="PTHR11134">
    <property type="entry name" value="ADAPTOR COMPLEX SUBUNIT BETA FAMILY MEMBER"/>
    <property type="match status" value="1"/>
</dbReference>
<evidence type="ECO:0000256" key="1">
    <source>
        <dbReference type="ARBA" id="ARBA00004308"/>
    </source>
</evidence>
<dbReference type="STRING" id="10228.B3RS87"/>
<dbReference type="InterPro" id="IPR016024">
    <property type="entry name" value="ARM-type_fold"/>
</dbReference>
<sequence length="519" mass="59443">KLLRDPEIQRNKAKYGLIIRKVIACMTLGMDVSSLFGEMTMAAATDDLIQKKLVYMYICRYVDRFPDLAVLTINTLQKDCKDNSAIVRSLALRSLCSLRLSNLIEYIREPLLNGLTDDNYYVRKTAVMGCASISQFSPKLIKDLGIIDKLYAMLNDPHPLVISNCVVALDEIMVEEGGIAINRNIANYLLNNLRHFNEWSQCYILDILNRYKPSSEEEICDILNLIDDRLQQGNSGVVFSAAKLFLTLTEYFKDIRDHVFRRLKEPILTVISAGRPELAHVCLKHIELLLNQSPQLFSNNCDSFFFRYNDPNYIKLQKLNILRKITTPNNANNVINELSSYITDIDITIAREAIICMGQIALQVTECCEYCIQKLLSLLSLEIDFVTSHTLRVIKDILRKYPWLGDMVAPEIDQLDDISQDPDGKCALIWMLGELGEIIEKSPYLLEEIIENVEEESSSVVKLHLMTAAMKLFFKRPPECIALLGRLLEHIINEESDVDVRDRGLFYYRLLNHDINKVT</sequence>
<feature type="domain" description="Clathrin/coatomer adaptor adaptin-like N-terminal" evidence="6">
    <location>
        <begin position="17"/>
        <end position="513"/>
    </location>
</feature>
<dbReference type="Gene3D" id="1.25.10.10">
    <property type="entry name" value="Leucine-rich Repeat Variant"/>
    <property type="match status" value="1"/>
</dbReference>
<dbReference type="GO" id="GO:0030276">
    <property type="term" value="F:clathrin binding"/>
    <property type="evidence" value="ECO:0007669"/>
    <property type="project" value="InterPro"/>
</dbReference>
<dbReference type="SUPFAM" id="SSF48371">
    <property type="entry name" value="ARM repeat"/>
    <property type="match status" value="1"/>
</dbReference>
<evidence type="ECO:0000256" key="3">
    <source>
        <dbReference type="ARBA" id="ARBA00022448"/>
    </source>
</evidence>
<dbReference type="Pfam" id="PF01602">
    <property type="entry name" value="Adaptin_N"/>
    <property type="match status" value="1"/>
</dbReference>
<dbReference type="eggNOG" id="KOG1061">
    <property type="taxonomic scope" value="Eukaryota"/>
</dbReference>
<evidence type="ECO:0000313" key="7">
    <source>
        <dbReference type="EMBL" id="EDV26473.1"/>
    </source>
</evidence>
<comment type="subcellular location">
    <subcellularLocation>
        <location evidence="1">Endomembrane system</location>
    </subcellularLocation>
</comment>
<dbReference type="InParanoid" id="B3RS87"/>
<dbReference type="FunFam" id="1.25.10.10:FF:000113">
    <property type="entry name" value="Beta-adaptin-like protein A"/>
    <property type="match status" value="1"/>
</dbReference>
<dbReference type="GeneID" id="6752221"/>
<feature type="non-terminal residue" evidence="7">
    <location>
        <position position="1"/>
    </location>
</feature>
<keyword evidence="5" id="KW-0472">Membrane</keyword>
<dbReference type="OMA" id="FIQRPTR"/>
<keyword evidence="3" id="KW-0813">Transport</keyword>
<dbReference type="InterPro" id="IPR016342">
    <property type="entry name" value="AP_complex_bsu_1_2_4"/>
</dbReference>
<evidence type="ECO:0000256" key="4">
    <source>
        <dbReference type="ARBA" id="ARBA00022927"/>
    </source>
</evidence>